<dbReference type="Proteomes" id="UP000076842">
    <property type="component" value="Unassembled WGS sequence"/>
</dbReference>
<feature type="region of interest" description="Disordered" evidence="1">
    <location>
        <begin position="46"/>
        <end position="97"/>
    </location>
</feature>
<proteinExistence type="predicted"/>
<evidence type="ECO:0000313" key="3">
    <source>
        <dbReference type="Proteomes" id="UP000076842"/>
    </source>
</evidence>
<name>A0A165DZU2_9BASI</name>
<evidence type="ECO:0000256" key="1">
    <source>
        <dbReference type="SAM" id="MobiDB-lite"/>
    </source>
</evidence>
<evidence type="ECO:0000313" key="2">
    <source>
        <dbReference type="EMBL" id="KZT53820.1"/>
    </source>
</evidence>
<dbReference type="AlphaFoldDB" id="A0A165DZU2"/>
<dbReference type="InParanoid" id="A0A165DZU2"/>
<reference evidence="2 3" key="1">
    <citation type="journal article" date="2016" name="Mol. Biol. Evol.">
        <title>Comparative Genomics of Early-Diverging Mushroom-Forming Fungi Provides Insights into the Origins of Lignocellulose Decay Capabilities.</title>
        <authorList>
            <person name="Nagy L.G."/>
            <person name="Riley R."/>
            <person name="Tritt A."/>
            <person name="Adam C."/>
            <person name="Daum C."/>
            <person name="Floudas D."/>
            <person name="Sun H."/>
            <person name="Yadav J.S."/>
            <person name="Pangilinan J."/>
            <person name="Larsson K.H."/>
            <person name="Matsuura K."/>
            <person name="Barry K."/>
            <person name="Labutti K."/>
            <person name="Kuo R."/>
            <person name="Ohm R.A."/>
            <person name="Bhattacharya S.S."/>
            <person name="Shirouzu T."/>
            <person name="Yoshinaga Y."/>
            <person name="Martin F.M."/>
            <person name="Grigoriev I.V."/>
            <person name="Hibbett D.S."/>
        </authorList>
    </citation>
    <scope>NUCLEOTIDE SEQUENCE [LARGE SCALE GENOMIC DNA]</scope>
    <source>
        <strain evidence="2 3">HHB12733</strain>
    </source>
</reference>
<sequence length="114" mass="11979">MISLEGNGMGECEEEQEGGRQSVRRQLHALSVLTRCSVQATLVRVGRAGNQRGVGAHCPEVAASRPAHPPETGSRSEARPDRSPGLGDDSPVHSPATAHLLRLAIPQSAINGTQ</sequence>
<accession>A0A165DZU2</accession>
<keyword evidence="3" id="KW-1185">Reference proteome</keyword>
<dbReference type="EMBL" id="KV424028">
    <property type="protein sequence ID" value="KZT53820.1"/>
    <property type="molecule type" value="Genomic_DNA"/>
</dbReference>
<gene>
    <name evidence="2" type="ORF">CALCODRAFT_37136</name>
</gene>
<organism evidence="2 3">
    <name type="scientific">Calocera cornea HHB12733</name>
    <dbReference type="NCBI Taxonomy" id="1353952"/>
    <lineage>
        <taxon>Eukaryota</taxon>
        <taxon>Fungi</taxon>
        <taxon>Dikarya</taxon>
        <taxon>Basidiomycota</taxon>
        <taxon>Agaricomycotina</taxon>
        <taxon>Dacrymycetes</taxon>
        <taxon>Dacrymycetales</taxon>
        <taxon>Dacrymycetaceae</taxon>
        <taxon>Calocera</taxon>
    </lineage>
</organism>
<feature type="region of interest" description="Disordered" evidence="1">
    <location>
        <begin position="1"/>
        <end position="22"/>
    </location>
</feature>
<protein>
    <submittedName>
        <fullName evidence="2">Uncharacterized protein</fullName>
    </submittedName>
</protein>